<dbReference type="EMBL" id="CP028901">
    <property type="protein sequence ID" value="AWB33178.1"/>
    <property type="molecule type" value="Genomic_DNA"/>
</dbReference>
<evidence type="ECO:0000256" key="1">
    <source>
        <dbReference type="SAM" id="SignalP"/>
    </source>
</evidence>
<dbReference type="RefSeq" id="WP_108620607.1">
    <property type="nucleotide sequence ID" value="NZ_CP028901.1"/>
</dbReference>
<gene>
    <name evidence="2" type="ORF">DBV39_05030</name>
</gene>
<protein>
    <submittedName>
        <fullName evidence="2">Uncharacterized protein</fullName>
    </submittedName>
</protein>
<feature type="chain" id="PRO_5015344613" evidence="1">
    <location>
        <begin position="45"/>
        <end position="220"/>
    </location>
</feature>
<proteinExistence type="predicted"/>
<evidence type="ECO:0000313" key="2">
    <source>
        <dbReference type="EMBL" id="AWB33178.1"/>
    </source>
</evidence>
<name>A0A2R4XH73_9BURK</name>
<keyword evidence="1" id="KW-0732">Signal</keyword>
<dbReference type="KEGG" id="boz:DBV39_05030"/>
<sequence length="220" mass="23897">MSETRSMMALKKAHGVFATLTTRPSKGIAILALPLALSPVAALADQDINALLKNAQEAVDSGDWATAKLDLQDALKHVTDRQIDAMAAAFPPAQDGWEVTKEASGDRSNVMTGVMMSQQYKKGDSTAKAELSLDNPMLGMMSGMFNNPMLMQQQGFDRVRLGRENAMLKWNEKNSSGEITLILGGRVMLKIEGKRLSSKDELVNMAKGWKLSEIKDVAGI</sequence>
<dbReference type="AlphaFoldDB" id="A0A2R4XH73"/>
<evidence type="ECO:0000313" key="3">
    <source>
        <dbReference type="Proteomes" id="UP000244571"/>
    </source>
</evidence>
<keyword evidence="3" id="KW-1185">Reference proteome</keyword>
<feature type="signal peptide" evidence="1">
    <location>
        <begin position="1"/>
        <end position="44"/>
    </location>
</feature>
<organism evidence="2 3">
    <name type="scientific">Orrella marina</name>
    <dbReference type="NCBI Taxonomy" id="2163011"/>
    <lineage>
        <taxon>Bacteria</taxon>
        <taxon>Pseudomonadati</taxon>
        <taxon>Pseudomonadota</taxon>
        <taxon>Betaproteobacteria</taxon>
        <taxon>Burkholderiales</taxon>
        <taxon>Alcaligenaceae</taxon>
        <taxon>Orrella</taxon>
    </lineage>
</organism>
<reference evidence="2 3" key="1">
    <citation type="submission" date="2018-04" db="EMBL/GenBank/DDBJ databases">
        <title>Bordetella sp. HZ20 isolated from seawater.</title>
        <authorList>
            <person name="Sun C."/>
        </authorList>
    </citation>
    <scope>NUCLEOTIDE SEQUENCE [LARGE SCALE GENOMIC DNA]</scope>
    <source>
        <strain evidence="2 3">HZ20</strain>
    </source>
</reference>
<accession>A0A2R4XH73</accession>
<dbReference type="OrthoDB" id="7265885at2"/>
<dbReference type="Proteomes" id="UP000244571">
    <property type="component" value="Chromosome"/>
</dbReference>